<sequence>MWAKRKSAVYDHFLKPRLLYDNAGVVKYGYQCKQHPNDSAYLVTRARYDTTTSNLVSHRSSCEKKIAPPEQSITNYVNGGYYNRGELRLKLSLWVARRNRPYRIVADPEFVDVIHIANKGVKLPSPSTTSRDVILVHDWSAPVIAKLLQERAKKNFLHLSFDGWTAPNVLSFFGIDVHYADDAGNLICHTLDFSPYVGLCFLLFFTKPLNIFCRLRQHNIWVLGSFLTGSFIEPS</sequence>
<dbReference type="EMBL" id="ML179738">
    <property type="protein sequence ID" value="THU82352.1"/>
    <property type="molecule type" value="Genomic_DNA"/>
</dbReference>
<dbReference type="PANTHER" id="PTHR46481:SF10">
    <property type="entry name" value="ZINC FINGER BED DOMAIN-CONTAINING PROTEIN 39"/>
    <property type="match status" value="1"/>
</dbReference>
<evidence type="ECO:0000256" key="2">
    <source>
        <dbReference type="ARBA" id="ARBA00022723"/>
    </source>
</evidence>
<accession>A0A4S8L1N8</accession>
<dbReference type="GO" id="GO:0005634">
    <property type="term" value="C:nucleus"/>
    <property type="evidence" value="ECO:0007669"/>
    <property type="project" value="UniProtKB-SubCell"/>
</dbReference>
<evidence type="ECO:0000256" key="5">
    <source>
        <dbReference type="ARBA" id="ARBA00023242"/>
    </source>
</evidence>
<name>A0A4S8L1N8_DENBC</name>
<dbReference type="Proteomes" id="UP000297245">
    <property type="component" value="Unassembled WGS sequence"/>
</dbReference>
<evidence type="ECO:0000256" key="1">
    <source>
        <dbReference type="ARBA" id="ARBA00004123"/>
    </source>
</evidence>
<keyword evidence="7" id="KW-1185">Reference proteome</keyword>
<protein>
    <submittedName>
        <fullName evidence="6">Uncharacterized protein</fullName>
    </submittedName>
</protein>
<keyword evidence="3" id="KW-0863">Zinc-finger</keyword>
<keyword evidence="4" id="KW-0862">Zinc</keyword>
<dbReference type="PANTHER" id="PTHR46481">
    <property type="entry name" value="ZINC FINGER BED DOMAIN-CONTAINING PROTEIN 4"/>
    <property type="match status" value="1"/>
</dbReference>
<evidence type="ECO:0000313" key="6">
    <source>
        <dbReference type="EMBL" id="THU82352.1"/>
    </source>
</evidence>
<dbReference type="InterPro" id="IPR052035">
    <property type="entry name" value="ZnF_BED_domain_contain"/>
</dbReference>
<dbReference type="AlphaFoldDB" id="A0A4S8L1N8"/>
<evidence type="ECO:0000313" key="7">
    <source>
        <dbReference type="Proteomes" id="UP000297245"/>
    </source>
</evidence>
<dbReference type="GO" id="GO:0008270">
    <property type="term" value="F:zinc ion binding"/>
    <property type="evidence" value="ECO:0007669"/>
    <property type="project" value="UniProtKB-KW"/>
</dbReference>
<keyword evidence="5" id="KW-0539">Nucleus</keyword>
<dbReference type="OrthoDB" id="3247971at2759"/>
<comment type="subcellular location">
    <subcellularLocation>
        <location evidence="1">Nucleus</location>
    </subcellularLocation>
</comment>
<reference evidence="6 7" key="1">
    <citation type="journal article" date="2019" name="Nat. Ecol. Evol.">
        <title>Megaphylogeny resolves global patterns of mushroom evolution.</title>
        <authorList>
            <person name="Varga T."/>
            <person name="Krizsan K."/>
            <person name="Foldi C."/>
            <person name="Dima B."/>
            <person name="Sanchez-Garcia M."/>
            <person name="Sanchez-Ramirez S."/>
            <person name="Szollosi G.J."/>
            <person name="Szarkandi J.G."/>
            <person name="Papp V."/>
            <person name="Albert L."/>
            <person name="Andreopoulos W."/>
            <person name="Angelini C."/>
            <person name="Antonin V."/>
            <person name="Barry K.W."/>
            <person name="Bougher N.L."/>
            <person name="Buchanan P."/>
            <person name="Buyck B."/>
            <person name="Bense V."/>
            <person name="Catcheside P."/>
            <person name="Chovatia M."/>
            <person name="Cooper J."/>
            <person name="Damon W."/>
            <person name="Desjardin D."/>
            <person name="Finy P."/>
            <person name="Geml J."/>
            <person name="Haridas S."/>
            <person name="Hughes K."/>
            <person name="Justo A."/>
            <person name="Karasinski D."/>
            <person name="Kautmanova I."/>
            <person name="Kiss B."/>
            <person name="Kocsube S."/>
            <person name="Kotiranta H."/>
            <person name="LaButti K.M."/>
            <person name="Lechner B.E."/>
            <person name="Liimatainen K."/>
            <person name="Lipzen A."/>
            <person name="Lukacs Z."/>
            <person name="Mihaltcheva S."/>
            <person name="Morgado L.N."/>
            <person name="Niskanen T."/>
            <person name="Noordeloos M.E."/>
            <person name="Ohm R.A."/>
            <person name="Ortiz-Santana B."/>
            <person name="Ovrebo C."/>
            <person name="Racz N."/>
            <person name="Riley R."/>
            <person name="Savchenko A."/>
            <person name="Shiryaev A."/>
            <person name="Soop K."/>
            <person name="Spirin V."/>
            <person name="Szebenyi C."/>
            <person name="Tomsovsky M."/>
            <person name="Tulloss R.E."/>
            <person name="Uehling J."/>
            <person name="Grigoriev I.V."/>
            <person name="Vagvolgyi C."/>
            <person name="Papp T."/>
            <person name="Martin F.M."/>
            <person name="Miettinen O."/>
            <person name="Hibbett D.S."/>
            <person name="Nagy L.G."/>
        </authorList>
    </citation>
    <scope>NUCLEOTIDE SEQUENCE [LARGE SCALE GENOMIC DNA]</scope>
    <source>
        <strain evidence="6 7">CBS 962.96</strain>
    </source>
</reference>
<evidence type="ECO:0000256" key="4">
    <source>
        <dbReference type="ARBA" id="ARBA00022833"/>
    </source>
</evidence>
<keyword evidence="2" id="KW-0479">Metal-binding</keyword>
<evidence type="ECO:0000256" key="3">
    <source>
        <dbReference type="ARBA" id="ARBA00022771"/>
    </source>
</evidence>
<proteinExistence type="predicted"/>
<organism evidence="6 7">
    <name type="scientific">Dendrothele bispora (strain CBS 962.96)</name>
    <dbReference type="NCBI Taxonomy" id="1314807"/>
    <lineage>
        <taxon>Eukaryota</taxon>
        <taxon>Fungi</taxon>
        <taxon>Dikarya</taxon>
        <taxon>Basidiomycota</taxon>
        <taxon>Agaricomycotina</taxon>
        <taxon>Agaricomycetes</taxon>
        <taxon>Agaricomycetidae</taxon>
        <taxon>Agaricales</taxon>
        <taxon>Agaricales incertae sedis</taxon>
        <taxon>Dendrothele</taxon>
    </lineage>
</organism>
<gene>
    <name evidence="6" type="ORF">K435DRAFT_691672</name>
</gene>